<evidence type="ECO:0000313" key="8">
    <source>
        <dbReference type="Proteomes" id="UP000000442"/>
    </source>
</evidence>
<dbReference type="PANTHER" id="PTHR35936">
    <property type="entry name" value="MEMBRANE-BOUND LYTIC MUREIN TRANSGLYCOSYLASE F"/>
    <property type="match status" value="1"/>
</dbReference>
<dbReference type="OrthoDB" id="6192933at2"/>
<evidence type="ECO:0000256" key="4">
    <source>
        <dbReference type="RuleBase" id="RU003744"/>
    </source>
</evidence>
<dbReference type="EMBL" id="CP001087">
    <property type="protein sequence ID" value="ACN17142.1"/>
    <property type="molecule type" value="Genomic_DNA"/>
</dbReference>
<proteinExistence type="inferred from homology"/>
<dbReference type="Gene3D" id="3.40.190.10">
    <property type="entry name" value="Periplasmic binding protein-like II"/>
    <property type="match status" value="2"/>
</dbReference>
<sequence>MSLSTKPATFFTTAVVALVLACATIIPQVYAAPNGESTVEQVMKNGVLRVGMSTFVPWAMKDKTGKLMGFEIDVATRLAKDMGVKVQFIPTKWSGIIPALLTGKFDIIIGGMGILPSRNLKVNFSIPYDYTGMSMAASTTLAKDFSGLEAFNQKDVVLSARLGSTGVAAIKKYLPNASIRMFDDEAQAFQEAINGRVHGVVSSAPTPAFQAIKHPTKLFLPLKENFTREPIGFAVKKGDFDTINFLNNWITYVTSEGWFKERKSFWFETRDWEDRLN</sequence>
<dbReference type="PANTHER" id="PTHR35936:SF38">
    <property type="entry name" value="GLUTAMINE-BINDING PERIPLASMIC PROTEIN"/>
    <property type="match status" value="1"/>
</dbReference>
<dbReference type="STRING" id="177437.HRM2_40850"/>
<dbReference type="SMART" id="SM00062">
    <property type="entry name" value="PBPb"/>
    <property type="match status" value="1"/>
</dbReference>
<evidence type="ECO:0000256" key="2">
    <source>
        <dbReference type="ARBA" id="ARBA00010333"/>
    </source>
</evidence>
<evidence type="ECO:0000256" key="3">
    <source>
        <dbReference type="ARBA" id="ARBA00022729"/>
    </source>
</evidence>
<evidence type="ECO:0000313" key="7">
    <source>
        <dbReference type="EMBL" id="ACN17142.1"/>
    </source>
</evidence>
<keyword evidence="8" id="KW-1185">Reference proteome</keyword>
<feature type="domain" description="Solute-binding protein family 3/N-terminal" evidence="6">
    <location>
        <begin position="47"/>
        <end position="270"/>
    </location>
</feature>
<dbReference type="PROSITE" id="PS51257">
    <property type="entry name" value="PROKAR_LIPOPROTEIN"/>
    <property type="match status" value="1"/>
</dbReference>
<feature type="signal peptide" evidence="5">
    <location>
        <begin position="1"/>
        <end position="31"/>
    </location>
</feature>
<dbReference type="HOGENOM" id="CLU_019602_18_2_7"/>
<dbReference type="AlphaFoldDB" id="C0QCC5"/>
<comment type="similarity">
    <text evidence="2 4">Belongs to the bacterial solute-binding protein 3 family.</text>
</comment>
<keyword evidence="3 5" id="KW-0732">Signal</keyword>
<dbReference type="InterPro" id="IPR001638">
    <property type="entry name" value="Solute-binding_3/MltF_N"/>
</dbReference>
<gene>
    <name evidence="7" type="ordered locus">HRM2_40850</name>
</gene>
<evidence type="ECO:0000256" key="5">
    <source>
        <dbReference type="SAM" id="SignalP"/>
    </source>
</evidence>
<dbReference type="SUPFAM" id="SSF53850">
    <property type="entry name" value="Periplasmic binding protein-like II"/>
    <property type="match status" value="1"/>
</dbReference>
<organism evidence="7 8">
    <name type="scientific">Desulforapulum autotrophicum (strain ATCC 43914 / DSM 3382 / VKM B-1955 / HRM2)</name>
    <name type="common">Desulfobacterium autotrophicum</name>
    <dbReference type="NCBI Taxonomy" id="177437"/>
    <lineage>
        <taxon>Bacteria</taxon>
        <taxon>Pseudomonadati</taxon>
        <taxon>Thermodesulfobacteriota</taxon>
        <taxon>Desulfobacteria</taxon>
        <taxon>Desulfobacterales</taxon>
        <taxon>Desulfobacteraceae</taxon>
        <taxon>Desulforapulum</taxon>
    </lineage>
</organism>
<dbReference type="eggNOG" id="COG0834">
    <property type="taxonomic scope" value="Bacteria"/>
</dbReference>
<protein>
    <submittedName>
        <fullName evidence="7">ABC-type amino acid transport system, periplasmic amino acid-binding protein</fullName>
    </submittedName>
</protein>
<dbReference type="InterPro" id="IPR018313">
    <property type="entry name" value="SBP_3_CS"/>
</dbReference>
<evidence type="ECO:0000256" key="1">
    <source>
        <dbReference type="ARBA" id="ARBA00004196"/>
    </source>
</evidence>
<feature type="chain" id="PRO_5002900522" evidence="5">
    <location>
        <begin position="32"/>
        <end position="277"/>
    </location>
</feature>
<comment type="subcellular location">
    <subcellularLocation>
        <location evidence="1">Cell envelope</location>
    </subcellularLocation>
</comment>
<dbReference type="Pfam" id="PF00497">
    <property type="entry name" value="SBP_bac_3"/>
    <property type="match status" value="1"/>
</dbReference>
<dbReference type="Proteomes" id="UP000000442">
    <property type="component" value="Chromosome"/>
</dbReference>
<name>C0QCC5_DESAH</name>
<dbReference type="CDD" id="cd13629">
    <property type="entry name" value="PBP2_Dsm1740"/>
    <property type="match status" value="1"/>
</dbReference>
<dbReference type="KEGG" id="dat:HRM2_40850"/>
<dbReference type="GO" id="GO:0030313">
    <property type="term" value="C:cell envelope"/>
    <property type="evidence" value="ECO:0007669"/>
    <property type="project" value="UniProtKB-SubCell"/>
</dbReference>
<evidence type="ECO:0000259" key="6">
    <source>
        <dbReference type="SMART" id="SM00062"/>
    </source>
</evidence>
<dbReference type="PROSITE" id="PS01039">
    <property type="entry name" value="SBP_BACTERIAL_3"/>
    <property type="match status" value="1"/>
</dbReference>
<reference evidence="7 8" key="1">
    <citation type="journal article" date="2009" name="Environ. Microbiol.">
        <title>Genome sequence of Desulfobacterium autotrophicum HRM2, a marine sulfate reducer oxidizing organic carbon completely to carbon dioxide.</title>
        <authorList>
            <person name="Strittmatter A.W."/>
            <person name="Liesegang H."/>
            <person name="Rabus R."/>
            <person name="Decker I."/>
            <person name="Amann J."/>
            <person name="Andres S."/>
            <person name="Henne A."/>
            <person name="Fricke W.F."/>
            <person name="Martinez-Arias R."/>
            <person name="Bartels D."/>
            <person name="Goesmann A."/>
            <person name="Krause L."/>
            <person name="Puehler A."/>
            <person name="Klenk H.P."/>
            <person name="Richter M."/>
            <person name="Schuler M."/>
            <person name="Gloeckner F.O."/>
            <person name="Meyerdierks A."/>
            <person name="Gottschalk G."/>
            <person name="Amann R."/>
        </authorList>
    </citation>
    <scope>NUCLEOTIDE SEQUENCE [LARGE SCALE GENOMIC DNA]</scope>
    <source>
        <strain evidence="8">ATCC 43914 / DSM 3382 / HRM2</strain>
    </source>
</reference>
<accession>C0QCC5</accession>
<dbReference type="RefSeq" id="WP_015905875.1">
    <property type="nucleotide sequence ID" value="NC_012108.1"/>
</dbReference>